<dbReference type="InParanoid" id="T1HCT2"/>
<dbReference type="GO" id="GO:0005634">
    <property type="term" value="C:nucleus"/>
    <property type="evidence" value="ECO:0007669"/>
    <property type="project" value="InterPro"/>
</dbReference>
<dbReference type="AlphaFoldDB" id="T1HCT2"/>
<dbReference type="InterPro" id="IPR037231">
    <property type="entry name" value="NAP-like_sf"/>
</dbReference>
<protein>
    <submittedName>
        <fullName evidence="4">Uncharacterized protein</fullName>
    </submittedName>
</protein>
<dbReference type="STRING" id="13249.T1HCT2"/>
<dbReference type="PANTHER" id="PTHR11875">
    <property type="entry name" value="TESTIS-SPECIFIC Y-ENCODED PROTEIN"/>
    <property type="match status" value="1"/>
</dbReference>
<evidence type="ECO:0000313" key="5">
    <source>
        <dbReference type="Proteomes" id="UP000015103"/>
    </source>
</evidence>
<evidence type="ECO:0000313" key="4">
    <source>
        <dbReference type="EnsemblMetazoa" id="RPRC001847-PA"/>
    </source>
</evidence>
<dbReference type="Pfam" id="PF00956">
    <property type="entry name" value="NAP"/>
    <property type="match status" value="1"/>
</dbReference>
<dbReference type="EMBL" id="ACPB03000115">
    <property type="status" value="NOT_ANNOTATED_CDS"/>
    <property type="molecule type" value="Genomic_DNA"/>
</dbReference>
<reference evidence="4" key="1">
    <citation type="submission" date="2015-05" db="UniProtKB">
        <authorList>
            <consortium name="EnsemblMetazoa"/>
        </authorList>
    </citation>
    <scope>IDENTIFICATION</scope>
</reference>
<feature type="compositionally biased region" description="Basic residues" evidence="3">
    <location>
        <begin position="404"/>
        <end position="414"/>
    </location>
</feature>
<proteinExistence type="inferred from homology"/>
<dbReference type="EnsemblMetazoa" id="RPRC001847-RA">
    <property type="protein sequence ID" value="RPRC001847-PA"/>
    <property type="gene ID" value="RPRC001847"/>
</dbReference>
<dbReference type="GO" id="GO:0006334">
    <property type="term" value="P:nucleosome assembly"/>
    <property type="evidence" value="ECO:0007669"/>
    <property type="project" value="InterPro"/>
</dbReference>
<organism evidence="4 5">
    <name type="scientific">Rhodnius prolixus</name>
    <name type="common">Triatomid bug</name>
    <dbReference type="NCBI Taxonomy" id="13249"/>
    <lineage>
        <taxon>Eukaryota</taxon>
        <taxon>Metazoa</taxon>
        <taxon>Ecdysozoa</taxon>
        <taxon>Arthropoda</taxon>
        <taxon>Hexapoda</taxon>
        <taxon>Insecta</taxon>
        <taxon>Pterygota</taxon>
        <taxon>Neoptera</taxon>
        <taxon>Paraneoptera</taxon>
        <taxon>Hemiptera</taxon>
        <taxon>Heteroptera</taxon>
        <taxon>Panheteroptera</taxon>
        <taxon>Cimicomorpha</taxon>
        <taxon>Reduviidae</taxon>
        <taxon>Triatominae</taxon>
        <taxon>Rhodnius</taxon>
    </lineage>
</organism>
<dbReference type="eggNOG" id="KOG1507">
    <property type="taxonomic scope" value="Eukaryota"/>
</dbReference>
<feature type="region of interest" description="Disordered" evidence="3">
    <location>
        <begin position="353"/>
        <end position="451"/>
    </location>
</feature>
<dbReference type="HOGENOM" id="CLU_502812_0_0_1"/>
<evidence type="ECO:0000256" key="2">
    <source>
        <dbReference type="RuleBase" id="RU003876"/>
    </source>
</evidence>
<accession>T1HCT2</accession>
<dbReference type="SUPFAM" id="SSF143113">
    <property type="entry name" value="NAP-like"/>
    <property type="match status" value="1"/>
</dbReference>
<comment type="similarity">
    <text evidence="1 2">Belongs to the nucleosome assembly protein (NAP) family.</text>
</comment>
<sequence>MSSSTGKASFLRRINALRRLQMETAEVDEKFSLQVLKLEANYDHKLGPFLERRRQIITGEYEPREEECDTALTYVHIPPRQDLEGIDIENLKGIPGFWFTVLNNIPIFWSMIQRHDCEPLSFLSDISCNKTVKPKAGFTLKFHFQPNQFFKNDILTKQYVIDFGKKNNDPFNMYGPEMIACTGCDINWTTRDLTVTIRKKKIIKRASFFNFFDPPKNTDDSKLQPYVLNYLLTDFQLGYYLKERIIPKAVLYYLGEAVLRENFGFADYIQRDVENEINIEEDWPTSYDRKSLLHKQYELDQNIWEKSEQVLSEKLSKRNFPKAENFEESKVNLNNLFLDEKPDESKVIKPKMTEKQLDLSHGKNNASGREEVKHKEVRKKATKTGQRISDQKKIPLASGNTSNAKRKGITKKKKETADTNFGASGLSKDEGKKVMSLKNKSKKKGKPPKVDRTAMGLALDESEEFKEIQKDLLSYYNERNRTSKEEPRTRQDVRTVEKTDSRNCTFEILITLLNRLLQLIKMTNDEARFLHITEQTNQKKIS</sequence>
<dbReference type="Gene3D" id="1.20.5.1500">
    <property type="match status" value="1"/>
</dbReference>
<dbReference type="Proteomes" id="UP000015103">
    <property type="component" value="Unassembled WGS sequence"/>
</dbReference>
<evidence type="ECO:0000256" key="1">
    <source>
        <dbReference type="ARBA" id="ARBA00009947"/>
    </source>
</evidence>
<evidence type="ECO:0000256" key="3">
    <source>
        <dbReference type="SAM" id="MobiDB-lite"/>
    </source>
</evidence>
<name>T1HCT2_RHOPR</name>
<keyword evidence="5" id="KW-1185">Reference proteome</keyword>
<dbReference type="VEuPathDB" id="VectorBase:RPRC001847"/>
<dbReference type="InterPro" id="IPR002164">
    <property type="entry name" value="NAP_family"/>
</dbReference>
<dbReference type="Gene3D" id="3.30.1120.90">
    <property type="entry name" value="Nucleosome assembly protein"/>
    <property type="match status" value="1"/>
</dbReference>